<dbReference type="Proteomes" id="UP000318349">
    <property type="component" value="Unassembled WGS sequence"/>
</dbReference>
<evidence type="ECO:0000313" key="9">
    <source>
        <dbReference type="Proteomes" id="UP000318349"/>
    </source>
</evidence>
<evidence type="ECO:0000256" key="3">
    <source>
        <dbReference type="ARBA" id="ARBA00022475"/>
    </source>
</evidence>
<feature type="transmembrane region" description="Helical" evidence="7">
    <location>
        <begin position="20"/>
        <end position="37"/>
    </location>
</feature>
<comment type="subcellular location">
    <subcellularLocation>
        <location evidence="1">Cell membrane</location>
        <topology evidence="1">Multi-pass membrane protein</topology>
    </subcellularLocation>
</comment>
<dbReference type="InterPro" id="IPR018383">
    <property type="entry name" value="UPF0324_pro"/>
</dbReference>
<keyword evidence="4 7" id="KW-0812">Transmembrane</keyword>
<comment type="caution">
    <text evidence="8">The sequence shown here is derived from an EMBL/GenBank/DDBJ whole genome shotgun (WGS) entry which is preliminary data.</text>
</comment>
<accession>A0A557REP7</accession>
<protein>
    <submittedName>
        <fullName evidence="8">Putative sulfate exporter family transporter</fullName>
    </submittedName>
</protein>
<feature type="transmembrane region" description="Helical" evidence="7">
    <location>
        <begin position="256"/>
        <end position="275"/>
    </location>
</feature>
<evidence type="ECO:0000256" key="5">
    <source>
        <dbReference type="ARBA" id="ARBA00022989"/>
    </source>
</evidence>
<dbReference type="EMBL" id="VMNI01000016">
    <property type="protein sequence ID" value="TVO74143.1"/>
    <property type="molecule type" value="Genomic_DNA"/>
</dbReference>
<feature type="transmembrane region" description="Helical" evidence="7">
    <location>
        <begin position="160"/>
        <end position="179"/>
    </location>
</feature>
<dbReference type="PANTHER" id="PTHR30106">
    <property type="entry name" value="INNER MEMBRANE PROTEIN YEIH-RELATED"/>
    <property type="match status" value="1"/>
</dbReference>
<feature type="transmembrane region" description="Helical" evidence="7">
    <location>
        <begin position="317"/>
        <end position="337"/>
    </location>
</feature>
<dbReference type="Pfam" id="PF03601">
    <property type="entry name" value="Cons_hypoth698"/>
    <property type="match status" value="1"/>
</dbReference>
<evidence type="ECO:0000256" key="7">
    <source>
        <dbReference type="SAM" id="Phobius"/>
    </source>
</evidence>
<evidence type="ECO:0000256" key="2">
    <source>
        <dbReference type="ARBA" id="ARBA00007977"/>
    </source>
</evidence>
<sequence>MRHATLRLPPSLQAHVWVELWPGILTAITIAMAATFVSEHQGGPQLLYALFFGMAFNFAATGPKVKAGIDFTARQVLRFGVALLGARITFEQISGLGAESVLLVIGGLIATILFGIVIGRLLGRPLVEGVLTGGAVAICGASAALAISAVLPKSEENQRFTLFTVVGVTALSTVAMIVYPSLAKALGLDGNAAAVFLGGSIHDVAQVVAAGYLISPEVGDAAVFVKLLRVAMLLPVVLVLSVLFRKGNTQGAKPPLLPWFLVVFAALMVVNSAGLIPKEVSSVCSDLSRWCLVVAIAALGVKTSLQQIAALGWRPVLMMLANTVFLATLIIAGLYGIGSI</sequence>
<feature type="transmembrane region" description="Helical" evidence="7">
    <location>
        <begin position="221"/>
        <end position="244"/>
    </location>
</feature>
<feature type="transmembrane region" description="Helical" evidence="7">
    <location>
        <begin position="129"/>
        <end position="151"/>
    </location>
</feature>
<evidence type="ECO:0000256" key="1">
    <source>
        <dbReference type="ARBA" id="ARBA00004651"/>
    </source>
</evidence>
<keyword evidence="5 7" id="KW-1133">Transmembrane helix</keyword>
<feature type="transmembrane region" description="Helical" evidence="7">
    <location>
        <begin position="102"/>
        <end position="123"/>
    </location>
</feature>
<dbReference type="PANTHER" id="PTHR30106:SF2">
    <property type="entry name" value="UPF0324 INNER MEMBRANE PROTEIN YEIH"/>
    <property type="match status" value="1"/>
</dbReference>
<feature type="transmembrane region" description="Helical" evidence="7">
    <location>
        <begin position="287"/>
        <end position="305"/>
    </location>
</feature>
<dbReference type="AlphaFoldDB" id="A0A557REP7"/>
<dbReference type="GO" id="GO:0005886">
    <property type="term" value="C:plasma membrane"/>
    <property type="evidence" value="ECO:0007669"/>
    <property type="project" value="UniProtKB-SubCell"/>
</dbReference>
<comment type="similarity">
    <text evidence="2">Belongs to the UPF0324 family.</text>
</comment>
<proteinExistence type="inferred from homology"/>
<feature type="transmembrane region" description="Helical" evidence="7">
    <location>
        <begin position="46"/>
        <end position="65"/>
    </location>
</feature>
<gene>
    <name evidence="8" type="ORF">FHP89_16100</name>
</gene>
<evidence type="ECO:0000313" key="8">
    <source>
        <dbReference type="EMBL" id="TVO74143.1"/>
    </source>
</evidence>
<evidence type="ECO:0000256" key="4">
    <source>
        <dbReference type="ARBA" id="ARBA00022692"/>
    </source>
</evidence>
<name>A0A557REP7_9RHOO</name>
<reference evidence="8 9" key="1">
    <citation type="submission" date="2019-07" db="EMBL/GenBank/DDBJ databases">
        <title>The pathways for chlorine oxyanion respiration interact through the shared metabolite chlorate.</title>
        <authorList>
            <person name="Barnum T.P."/>
            <person name="Cheng Y."/>
            <person name="Hill K.A."/>
            <person name="Lucas L.N."/>
            <person name="Carlson H.K."/>
            <person name="Coates J.D."/>
        </authorList>
    </citation>
    <scope>NUCLEOTIDE SEQUENCE [LARGE SCALE GENOMIC DNA]</scope>
    <source>
        <strain evidence="8 9">SFB-1</strain>
    </source>
</reference>
<evidence type="ECO:0000256" key="6">
    <source>
        <dbReference type="ARBA" id="ARBA00023136"/>
    </source>
</evidence>
<keyword evidence="3" id="KW-1003">Cell membrane</keyword>
<keyword evidence="6 7" id="KW-0472">Membrane</keyword>
<organism evidence="8 9">
    <name type="scientific">Denitromonas halophila</name>
    <dbReference type="NCBI Taxonomy" id="1629404"/>
    <lineage>
        <taxon>Bacteria</taxon>
        <taxon>Pseudomonadati</taxon>
        <taxon>Pseudomonadota</taxon>
        <taxon>Betaproteobacteria</taxon>
        <taxon>Rhodocyclales</taxon>
        <taxon>Zoogloeaceae</taxon>
        <taxon>Denitromonas</taxon>
    </lineage>
</organism>